<protein>
    <submittedName>
        <fullName evidence="1">Uncharacterized protein</fullName>
    </submittedName>
</protein>
<feature type="non-terminal residue" evidence="1">
    <location>
        <position position="1"/>
    </location>
</feature>
<reference evidence="1" key="1">
    <citation type="journal article" date="2023" name="IScience">
        <title>Live-bearing cockroach genome reveals convergent evolutionary mechanisms linked to viviparity in insects and beyond.</title>
        <authorList>
            <person name="Fouks B."/>
            <person name="Harrison M.C."/>
            <person name="Mikhailova A.A."/>
            <person name="Marchal E."/>
            <person name="English S."/>
            <person name="Carruthers M."/>
            <person name="Jennings E.C."/>
            <person name="Chiamaka E.L."/>
            <person name="Frigard R.A."/>
            <person name="Pippel M."/>
            <person name="Attardo G.M."/>
            <person name="Benoit J.B."/>
            <person name="Bornberg-Bauer E."/>
            <person name="Tobe S.S."/>
        </authorList>
    </citation>
    <scope>NUCLEOTIDE SEQUENCE</scope>
    <source>
        <strain evidence="1">Stay&amp;Tobe</strain>
    </source>
</reference>
<comment type="caution">
    <text evidence="1">The sequence shown here is derived from an EMBL/GenBank/DDBJ whole genome shotgun (WGS) entry which is preliminary data.</text>
</comment>
<reference evidence="1" key="2">
    <citation type="submission" date="2023-05" db="EMBL/GenBank/DDBJ databases">
        <authorList>
            <person name="Fouks B."/>
        </authorList>
    </citation>
    <scope>NUCLEOTIDE SEQUENCE</scope>
    <source>
        <strain evidence="1">Stay&amp;Tobe</strain>
        <tissue evidence="1">Testes</tissue>
    </source>
</reference>
<accession>A0AAD8ECQ0</accession>
<dbReference type="EMBL" id="JASPKZ010007320">
    <property type="protein sequence ID" value="KAJ9585014.1"/>
    <property type="molecule type" value="Genomic_DNA"/>
</dbReference>
<proteinExistence type="predicted"/>
<sequence>ESVLMFTSSPEGPELMRVNFARACRFDQTKKRRHFCSFRCRSYIIRKGFSRAIR</sequence>
<evidence type="ECO:0000313" key="1">
    <source>
        <dbReference type="EMBL" id="KAJ9585014.1"/>
    </source>
</evidence>
<gene>
    <name evidence="1" type="ORF">L9F63_020641</name>
</gene>
<feature type="non-terminal residue" evidence="1">
    <location>
        <position position="54"/>
    </location>
</feature>
<organism evidence="1 2">
    <name type="scientific">Diploptera punctata</name>
    <name type="common">Pacific beetle cockroach</name>
    <dbReference type="NCBI Taxonomy" id="6984"/>
    <lineage>
        <taxon>Eukaryota</taxon>
        <taxon>Metazoa</taxon>
        <taxon>Ecdysozoa</taxon>
        <taxon>Arthropoda</taxon>
        <taxon>Hexapoda</taxon>
        <taxon>Insecta</taxon>
        <taxon>Pterygota</taxon>
        <taxon>Neoptera</taxon>
        <taxon>Polyneoptera</taxon>
        <taxon>Dictyoptera</taxon>
        <taxon>Blattodea</taxon>
        <taxon>Blaberoidea</taxon>
        <taxon>Blaberidae</taxon>
        <taxon>Diplopterinae</taxon>
        <taxon>Diploptera</taxon>
    </lineage>
</organism>
<dbReference type="Proteomes" id="UP001233999">
    <property type="component" value="Unassembled WGS sequence"/>
</dbReference>
<name>A0AAD8ECQ0_DIPPU</name>
<keyword evidence="2" id="KW-1185">Reference proteome</keyword>
<evidence type="ECO:0000313" key="2">
    <source>
        <dbReference type="Proteomes" id="UP001233999"/>
    </source>
</evidence>
<dbReference type="AlphaFoldDB" id="A0AAD8ECQ0"/>